<protein>
    <submittedName>
        <fullName evidence="5">Insulinase family protein</fullName>
    </submittedName>
</protein>
<evidence type="ECO:0000259" key="3">
    <source>
        <dbReference type="Pfam" id="PF00675"/>
    </source>
</evidence>
<evidence type="ECO:0000313" key="6">
    <source>
        <dbReference type="Proteomes" id="UP000324758"/>
    </source>
</evidence>
<proteinExistence type="inferred from homology"/>
<dbReference type="Pfam" id="PF05193">
    <property type="entry name" value="Peptidase_M16_C"/>
    <property type="match status" value="1"/>
</dbReference>
<keyword evidence="2" id="KW-0378">Hydrolase</keyword>
<feature type="domain" description="Peptidase M16 C-terminal" evidence="4">
    <location>
        <begin position="179"/>
        <end position="353"/>
    </location>
</feature>
<dbReference type="InterPro" id="IPR050361">
    <property type="entry name" value="MPP/UQCRC_Complex"/>
</dbReference>
<dbReference type="EMBL" id="VSSS01000037">
    <property type="protein sequence ID" value="TYL92656.1"/>
    <property type="molecule type" value="Genomic_DNA"/>
</dbReference>
<reference evidence="5 6" key="1">
    <citation type="submission" date="2019-08" db="EMBL/GenBank/DDBJ databases">
        <title>Bradyrhizobium hipponensis sp. nov., a rhizobium isolated from a Lupinus angustifolius root nodule in Tunisia.</title>
        <authorList>
            <person name="Off K."/>
            <person name="Rejili M."/>
            <person name="Mars M."/>
            <person name="Brachmann A."/>
            <person name="Marin M."/>
        </authorList>
    </citation>
    <scope>NUCLEOTIDE SEQUENCE [LARGE SCALE GENOMIC DNA]</scope>
    <source>
        <strain evidence="5 6">CTAW71</strain>
    </source>
</reference>
<dbReference type="GO" id="GO:0008237">
    <property type="term" value="F:metallopeptidase activity"/>
    <property type="evidence" value="ECO:0007669"/>
    <property type="project" value="UniProtKB-KW"/>
</dbReference>
<dbReference type="InterPro" id="IPR007863">
    <property type="entry name" value="Peptidase_M16_C"/>
</dbReference>
<comment type="similarity">
    <text evidence="1">Belongs to the peptidase M16 family.</text>
</comment>
<keyword evidence="2" id="KW-0482">Metalloprotease</keyword>
<feature type="domain" description="Peptidase M16 N-terminal" evidence="3">
    <location>
        <begin position="44"/>
        <end position="168"/>
    </location>
</feature>
<accession>A0A5D3K953</accession>
<dbReference type="Proteomes" id="UP000324758">
    <property type="component" value="Unassembled WGS sequence"/>
</dbReference>
<dbReference type="InterPro" id="IPR011765">
    <property type="entry name" value="Pept_M16_N"/>
</dbReference>
<evidence type="ECO:0000259" key="4">
    <source>
        <dbReference type="Pfam" id="PF05193"/>
    </source>
</evidence>
<sequence>MPTVSSAPAQAAAKIQRLVSPGGIEAWFVQDATVPLIAMKYAFSGGASQDPADKPGVGNLVADLLDEGSGNLDSKTYHERLDRRAIKLGFSATRDHFRGSLRMLKDNKDEAYDLLRMALTSARFEPTDVERIRAHVISTLRRESTNPSSLAYRKFLEVAFGDHPYGRPDTGTLDSVPKIEIADLKDYGRRILAKDTLRIVVVGDVDPDTLGKLLDKTFGTLPAKAELTPIPDVVAAKPPQRAFIPLDVPQTVVTFGGPGINRHDPDFMAADVVNHILAGGMSSRLFNEVRKKRGLAYSISEALLWMDHSALFIGNTGTRADRAGETVDAVETEIRRIAEEGPTQKELDEAKSYLKGSQVLALDTSSNLAQTLLQYQLDKLPIDYIEKRNTIVDAVTLDDTRRVAKKLWGDGLLTVIVGRDPQAAAQPTAATPKSN</sequence>
<dbReference type="GO" id="GO:0046872">
    <property type="term" value="F:metal ion binding"/>
    <property type="evidence" value="ECO:0007669"/>
    <property type="project" value="InterPro"/>
</dbReference>
<gene>
    <name evidence="5" type="ORF">FXB40_24410</name>
</gene>
<dbReference type="PANTHER" id="PTHR11851:SF49">
    <property type="entry name" value="MITOCHONDRIAL-PROCESSING PEPTIDASE SUBUNIT ALPHA"/>
    <property type="match status" value="1"/>
</dbReference>
<evidence type="ECO:0000313" key="5">
    <source>
        <dbReference type="EMBL" id="TYL92656.1"/>
    </source>
</evidence>
<evidence type="ECO:0000256" key="2">
    <source>
        <dbReference type="ARBA" id="ARBA00023049"/>
    </source>
</evidence>
<evidence type="ECO:0000256" key="1">
    <source>
        <dbReference type="ARBA" id="ARBA00007261"/>
    </source>
</evidence>
<dbReference type="AlphaFoldDB" id="A0A5D3K953"/>
<dbReference type="InterPro" id="IPR011249">
    <property type="entry name" value="Metalloenz_LuxS/M16"/>
</dbReference>
<dbReference type="Pfam" id="PF00675">
    <property type="entry name" value="Peptidase_M16"/>
    <property type="match status" value="1"/>
</dbReference>
<organism evidence="5 6">
    <name type="scientific">Bradyrhizobium rifense</name>
    <dbReference type="NCBI Taxonomy" id="515499"/>
    <lineage>
        <taxon>Bacteria</taxon>
        <taxon>Pseudomonadati</taxon>
        <taxon>Pseudomonadota</taxon>
        <taxon>Alphaproteobacteria</taxon>
        <taxon>Hyphomicrobiales</taxon>
        <taxon>Nitrobacteraceae</taxon>
        <taxon>Bradyrhizobium</taxon>
    </lineage>
</organism>
<dbReference type="Gene3D" id="3.30.830.10">
    <property type="entry name" value="Metalloenzyme, LuxS/M16 peptidase-like"/>
    <property type="match status" value="2"/>
</dbReference>
<keyword evidence="6" id="KW-1185">Reference proteome</keyword>
<dbReference type="OrthoDB" id="9811314at2"/>
<name>A0A5D3K953_9BRAD</name>
<dbReference type="SUPFAM" id="SSF63411">
    <property type="entry name" value="LuxS/MPP-like metallohydrolase"/>
    <property type="match status" value="2"/>
</dbReference>
<comment type="caution">
    <text evidence="5">The sequence shown here is derived from an EMBL/GenBank/DDBJ whole genome shotgun (WGS) entry which is preliminary data.</text>
</comment>
<dbReference type="PANTHER" id="PTHR11851">
    <property type="entry name" value="METALLOPROTEASE"/>
    <property type="match status" value="1"/>
</dbReference>
<keyword evidence="2" id="KW-0645">Protease</keyword>